<dbReference type="AlphaFoldDB" id="A0A9D1PHA0"/>
<gene>
    <name evidence="1" type="ORF">H9746_00825</name>
</gene>
<reference evidence="1" key="2">
    <citation type="submission" date="2021-04" db="EMBL/GenBank/DDBJ databases">
        <authorList>
            <person name="Gilroy R."/>
        </authorList>
    </citation>
    <scope>NUCLEOTIDE SEQUENCE</scope>
    <source>
        <strain evidence="1">CHK193-4272</strain>
    </source>
</reference>
<dbReference type="Proteomes" id="UP000886808">
    <property type="component" value="Unassembled WGS sequence"/>
</dbReference>
<evidence type="ECO:0000313" key="2">
    <source>
        <dbReference type="Proteomes" id="UP000886808"/>
    </source>
</evidence>
<dbReference type="EMBL" id="DXIE01000007">
    <property type="protein sequence ID" value="HIV61388.1"/>
    <property type="molecule type" value="Genomic_DNA"/>
</dbReference>
<organism evidence="1 2">
    <name type="scientific">Candidatus Butyricicoccus avistercoris</name>
    <dbReference type="NCBI Taxonomy" id="2838518"/>
    <lineage>
        <taxon>Bacteria</taxon>
        <taxon>Bacillati</taxon>
        <taxon>Bacillota</taxon>
        <taxon>Clostridia</taxon>
        <taxon>Eubacteriales</taxon>
        <taxon>Butyricicoccaceae</taxon>
        <taxon>Butyricicoccus</taxon>
    </lineage>
</organism>
<comment type="caution">
    <text evidence="1">The sequence shown here is derived from an EMBL/GenBank/DDBJ whole genome shotgun (WGS) entry which is preliminary data.</text>
</comment>
<sequence length="62" mass="7500">MEYLIFEKAEVNKYTKNPAYIQTDVEPFESHWEAQKWIENKCLNSSKQLSDFRIFMDYSVTD</sequence>
<proteinExistence type="predicted"/>
<evidence type="ECO:0000313" key="1">
    <source>
        <dbReference type="EMBL" id="HIV61388.1"/>
    </source>
</evidence>
<reference evidence="1" key="1">
    <citation type="journal article" date="2021" name="PeerJ">
        <title>Extensive microbial diversity within the chicken gut microbiome revealed by metagenomics and culture.</title>
        <authorList>
            <person name="Gilroy R."/>
            <person name="Ravi A."/>
            <person name="Getino M."/>
            <person name="Pursley I."/>
            <person name="Horton D.L."/>
            <person name="Alikhan N.F."/>
            <person name="Baker D."/>
            <person name="Gharbi K."/>
            <person name="Hall N."/>
            <person name="Watson M."/>
            <person name="Adriaenssens E.M."/>
            <person name="Foster-Nyarko E."/>
            <person name="Jarju S."/>
            <person name="Secka A."/>
            <person name="Antonio M."/>
            <person name="Oren A."/>
            <person name="Chaudhuri R.R."/>
            <person name="La Ragione R."/>
            <person name="Hildebrand F."/>
            <person name="Pallen M.J."/>
        </authorList>
    </citation>
    <scope>NUCLEOTIDE SEQUENCE</scope>
    <source>
        <strain evidence="1">CHK193-4272</strain>
    </source>
</reference>
<protein>
    <submittedName>
        <fullName evidence="1">Uncharacterized protein</fullName>
    </submittedName>
</protein>
<name>A0A9D1PHA0_9FIRM</name>
<accession>A0A9D1PHA0</accession>